<organism evidence="1 2">
    <name type="scientific">Shewanella nanhaiensis</name>
    <dbReference type="NCBI Taxonomy" id="2864872"/>
    <lineage>
        <taxon>Bacteria</taxon>
        <taxon>Pseudomonadati</taxon>
        <taxon>Pseudomonadota</taxon>
        <taxon>Gammaproteobacteria</taxon>
        <taxon>Alteromonadales</taxon>
        <taxon>Shewanellaceae</taxon>
        <taxon>Shewanella</taxon>
    </lineage>
</organism>
<comment type="caution">
    <text evidence="1">The sequence shown here is derived from an EMBL/GenBank/DDBJ whole genome shotgun (WGS) entry which is preliminary data.</text>
</comment>
<reference evidence="1 2" key="1">
    <citation type="submission" date="2021-07" db="EMBL/GenBank/DDBJ databases">
        <title>Shewanella sp. nov, isolated from SCS.</title>
        <authorList>
            <person name="Cao W.R."/>
        </authorList>
    </citation>
    <scope>NUCLEOTIDE SEQUENCE [LARGE SCALE GENOMIC DNA]</scope>
    <source>
        <strain evidence="1 2">NR704-98</strain>
    </source>
</reference>
<evidence type="ECO:0000313" key="1">
    <source>
        <dbReference type="EMBL" id="MBW8185569.1"/>
    </source>
</evidence>
<gene>
    <name evidence="1" type="ORF">K0625_18165</name>
</gene>
<name>A0ABS7E7K0_9GAMM</name>
<protein>
    <submittedName>
        <fullName evidence="1">Uncharacterized protein</fullName>
    </submittedName>
</protein>
<proteinExistence type="predicted"/>
<evidence type="ECO:0000313" key="2">
    <source>
        <dbReference type="Proteomes" id="UP001195963"/>
    </source>
</evidence>
<dbReference type="RefSeq" id="WP_220110979.1">
    <property type="nucleotide sequence ID" value="NZ_JAHZST010000015.1"/>
</dbReference>
<accession>A0ABS7E7K0</accession>
<dbReference type="EMBL" id="JAHZST010000015">
    <property type="protein sequence ID" value="MBW8185569.1"/>
    <property type="molecule type" value="Genomic_DNA"/>
</dbReference>
<dbReference type="Proteomes" id="UP001195963">
    <property type="component" value="Unassembled WGS sequence"/>
</dbReference>
<sequence length="154" mass="17892">MTFLIMTVDNMREVEQVRIIGNTQDTALWIWENLVPKSGRAASAQGEVMRCIELLAWEAQNNSNLNWDKSFDDILAYLKESYLGDTSPMSAFFDEKTKSQIESDLHRLGNFILPTELDSRVYNEELPYIEEDLYARLTENLVSFCRQYPSLLPR</sequence>
<keyword evidence="2" id="KW-1185">Reference proteome</keyword>